<sequence>MPVNNVYSNATFSCLPGQGVCETASAYYARIGGLKFSAAISTETLAWSDNEDTMRNEVRVLSYCIGAKLPPAERESHNVVMFPQQRFPAQLFSAHAQPEQTWRESIAPPEVHHYKVQECGSKPKSSFQRFWQGLLQSILPCVKFQK</sequence>
<accession>A0A7H8UGW2</accession>
<organism evidence="1 2">
    <name type="scientific">Enterobacter cloacae</name>
    <dbReference type="NCBI Taxonomy" id="550"/>
    <lineage>
        <taxon>Bacteria</taxon>
        <taxon>Pseudomonadati</taxon>
        <taxon>Pseudomonadota</taxon>
        <taxon>Gammaproteobacteria</taxon>
        <taxon>Enterobacterales</taxon>
        <taxon>Enterobacteriaceae</taxon>
        <taxon>Enterobacter</taxon>
        <taxon>Enterobacter cloacae complex</taxon>
    </lineage>
</organism>
<name>A0A7H8UGW2_ENTCL</name>
<dbReference type="AlphaFoldDB" id="A0A7H8UGW2"/>
<dbReference type="RefSeq" id="WP_176610116.1">
    <property type="nucleotide sequence ID" value="NZ_CP056117.1"/>
</dbReference>
<protein>
    <submittedName>
        <fullName evidence="1">Uncharacterized protein</fullName>
    </submittedName>
</protein>
<evidence type="ECO:0000313" key="2">
    <source>
        <dbReference type="Proteomes" id="UP000509421"/>
    </source>
</evidence>
<dbReference type="EMBL" id="CP056117">
    <property type="protein sequence ID" value="QKZ98829.1"/>
    <property type="molecule type" value="Genomic_DNA"/>
</dbReference>
<gene>
    <name evidence="1" type="ORF">HWQ14_14680</name>
</gene>
<dbReference type="Proteomes" id="UP000509421">
    <property type="component" value="Chromosome"/>
</dbReference>
<evidence type="ECO:0000313" key="1">
    <source>
        <dbReference type="EMBL" id="QKZ98829.1"/>
    </source>
</evidence>
<proteinExistence type="predicted"/>
<reference evidence="1 2" key="1">
    <citation type="submission" date="2020-06" db="EMBL/GenBank/DDBJ databases">
        <title>Long-read sequencing of DSM26481-BlokeschLab.</title>
        <authorList>
            <person name="Blokesch M."/>
        </authorList>
    </citation>
    <scope>NUCLEOTIDE SEQUENCE [LARGE SCALE GENOMIC DNA]</scope>
    <source>
        <strain evidence="1 2">DSM 26481</strain>
    </source>
</reference>